<feature type="transmembrane region" description="Helical" evidence="6">
    <location>
        <begin position="118"/>
        <end position="138"/>
    </location>
</feature>
<keyword evidence="4 6" id="KW-1133">Transmembrane helix</keyword>
<proteinExistence type="predicted"/>
<dbReference type="Pfam" id="PF02653">
    <property type="entry name" value="BPD_transp_2"/>
    <property type="match status" value="1"/>
</dbReference>
<evidence type="ECO:0000313" key="8">
    <source>
        <dbReference type="Proteomes" id="UP000070080"/>
    </source>
</evidence>
<dbReference type="GO" id="GO:0022857">
    <property type="term" value="F:transmembrane transporter activity"/>
    <property type="evidence" value="ECO:0007669"/>
    <property type="project" value="InterPro"/>
</dbReference>
<accession>A0A133YFL0</accession>
<dbReference type="PANTHER" id="PTHR32196">
    <property type="entry name" value="ABC TRANSPORTER PERMEASE PROTEIN YPHD-RELATED-RELATED"/>
    <property type="match status" value="1"/>
</dbReference>
<keyword evidence="5 6" id="KW-0472">Membrane</keyword>
<comment type="subcellular location">
    <subcellularLocation>
        <location evidence="1">Cell membrane</location>
        <topology evidence="1">Multi-pass membrane protein</topology>
    </subcellularLocation>
</comment>
<feature type="transmembrane region" description="Helical" evidence="6">
    <location>
        <begin position="47"/>
        <end position="80"/>
    </location>
</feature>
<dbReference type="InterPro" id="IPR001851">
    <property type="entry name" value="ABC_transp_permease"/>
</dbReference>
<keyword evidence="8" id="KW-1185">Reference proteome</keyword>
<feature type="transmembrane region" description="Helical" evidence="6">
    <location>
        <begin position="223"/>
        <end position="246"/>
    </location>
</feature>
<sequence>MKDKLKKIFSNQQAVVVIALIVICAAFAMITPKFMQPTTFTNIAKSAYYVAFMAIGVTFVICTGGIDLSIGTVAICSVLISGTLMEAGLPMFWVIVVTLLVGSLFGLANGILVSKFGLPAFIATLGTMMISRGLGSIVSKTKTISFPQGDSEGAWFRELFMITREGGILPKNFPTGFVLLVILAVVMGIILKRTKVGRYILSIGSNKEATRLSGINVAKYECLAYVITGFFTAFAGLAYVAVFTTAQPNTGNGFELDAIAGVVIGGTSLAGGSGSVFGTIIGVLIMTVLKIGFPYIGVQSHYQLFITGFILIFAVYMDILNRKRKN</sequence>
<dbReference type="EMBL" id="LSCV01000009">
    <property type="protein sequence ID" value="KXB41968.1"/>
    <property type="molecule type" value="Genomic_DNA"/>
</dbReference>
<feature type="transmembrane region" description="Helical" evidence="6">
    <location>
        <begin position="258"/>
        <end position="289"/>
    </location>
</feature>
<dbReference type="STRING" id="1497955.HMPREF1872_00558"/>
<evidence type="ECO:0000313" key="7">
    <source>
        <dbReference type="EMBL" id="KXB41968.1"/>
    </source>
</evidence>
<dbReference type="OrthoDB" id="9815820at2"/>
<dbReference type="AlphaFoldDB" id="A0A133YFL0"/>
<dbReference type="CDD" id="cd06579">
    <property type="entry name" value="TM_PBP1_transp_AraH_like"/>
    <property type="match status" value="1"/>
</dbReference>
<dbReference type="RefSeq" id="WP_082714294.1">
    <property type="nucleotide sequence ID" value="NZ_JARFNM010000001.1"/>
</dbReference>
<feature type="transmembrane region" description="Helical" evidence="6">
    <location>
        <begin position="92"/>
        <end position="112"/>
    </location>
</feature>
<dbReference type="PATRIC" id="fig|1497955.3.peg.539"/>
<dbReference type="Proteomes" id="UP000070080">
    <property type="component" value="Unassembled WGS sequence"/>
</dbReference>
<gene>
    <name evidence="7" type="ORF">HMPREF1872_00558</name>
</gene>
<evidence type="ECO:0000256" key="2">
    <source>
        <dbReference type="ARBA" id="ARBA00022475"/>
    </source>
</evidence>
<evidence type="ECO:0000256" key="4">
    <source>
        <dbReference type="ARBA" id="ARBA00022989"/>
    </source>
</evidence>
<feature type="transmembrane region" description="Helical" evidence="6">
    <location>
        <begin position="301"/>
        <end position="320"/>
    </location>
</feature>
<feature type="transmembrane region" description="Helical" evidence="6">
    <location>
        <begin position="12"/>
        <end position="35"/>
    </location>
</feature>
<evidence type="ECO:0000256" key="1">
    <source>
        <dbReference type="ARBA" id="ARBA00004651"/>
    </source>
</evidence>
<evidence type="ECO:0000256" key="3">
    <source>
        <dbReference type="ARBA" id="ARBA00022692"/>
    </source>
</evidence>
<keyword evidence="2" id="KW-1003">Cell membrane</keyword>
<evidence type="ECO:0000256" key="5">
    <source>
        <dbReference type="ARBA" id="ARBA00023136"/>
    </source>
</evidence>
<organism evidence="7 8">
    <name type="scientific">Amygdalobacter nucleatus</name>
    <dbReference type="NCBI Taxonomy" id="3029274"/>
    <lineage>
        <taxon>Bacteria</taxon>
        <taxon>Bacillati</taxon>
        <taxon>Bacillota</taxon>
        <taxon>Clostridia</taxon>
        <taxon>Eubacteriales</taxon>
        <taxon>Oscillospiraceae</taxon>
        <taxon>Amygdalobacter</taxon>
    </lineage>
</organism>
<name>A0A133YFL0_9FIRM</name>
<keyword evidence="3 6" id="KW-0812">Transmembrane</keyword>
<evidence type="ECO:0000256" key="6">
    <source>
        <dbReference type="SAM" id="Phobius"/>
    </source>
</evidence>
<protein>
    <submittedName>
        <fullName evidence="7">Putative ribose ABC transporter permease protein</fullName>
    </submittedName>
</protein>
<dbReference type="GO" id="GO:0005886">
    <property type="term" value="C:plasma membrane"/>
    <property type="evidence" value="ECO:0007669"/>
    <property type="project" value="UniProtKB-SubCell"/>
</dbReference>
<comment type="caution">
    <text evidence="7">The sequence shown here is derived from an EMBL/GenBank/DDBJ whole genome shotgun (WGS) entry which is preliminary data.</text>
</comment>
<reference evidence="8" key="1">
    <citation type="submission" date="2016-01" db="EMBL/GenBank/DDBJ databases">
        <authorList>
            <person name="Mitreva M."/>
            <person name="Pepin K.H."/>
            <person name="Mihindukulasuriya K.A."/>
            <person name="Fulton R."/>
            <person name="Fronick C."/>
            <person name="O'Laughlin M."/>
            <person name="Miner T."/>
            <person name="Herter B."/>
            <person name="Rosa B.A."/>
            <person name="Cordes M."/>
            <person name="Tomlinson C."/>
            <person name="Wollam A."/>
            <person name="Palsikar V.B."/>
            <person name="Mardis E.R."/>
            <person name="Wilson R.K."/>
        </authorList>
    </citation>
    <scope>NUCLEOTIDE SEQUENCE [LARGE SCALE GENOMIC DNA]</scope>
    <source>
        <strain evidence="8">KA00274</strain>
    </source>
</reference>
<feature type="transmembrane region" description="Helical" evidence="6">
    <location>
        <begin position="173"/>
        <end position="191"/>
    </location>
</feature>